<sequence>MRNSIILVSVPAGWPEDAPPRSAFFGLTPEGCGGASYEDLASYFRRLSAHHGLLPRSVAMRVVLPLLRDETTDYWMHEVNAFLMMNGVSQTAHAWVEALERLTLRNDLALRTMLPLRAVVPRFKLLSTVERFCPRCFRDDECVNRPKYNRLLWSIHCVEACPLHNVLLEVVPDSRKQVPGKFWLPGLSRVDATSLASHVVRCASEEQVQSAGLVAELLDDVHQYPDAFANGGAPGDFLQHAISTLFDGDAEKFADHVGIDMASLCNWRYYWRSKNIYPCLPRLLRLAYCCGCAISDVILGNKVMLKRVYQPSNNYRVMWLNHGTAKTSRDLLTRLNEVFESEPTLNLSQVAQVLEVSQSFLRRLAPDITALIVQRGKEARRRRKVQREEARFDQYYKSFQALCIIENVLPANDKVVRHLLQHNATTLSFVEARGFHKRARHLTESRCKTGEK</sequence>
<evidence type="ECO:0000313" key="2">
    <source>
        <dbReference type="EMBL" id="TCG03061.1"/>
    </source>
</evidence>
<feature type="domain" description="TniQ" evidence="1">
    <location>
        <begin position="38"/>
        <end position="168"/>
    </location>
</feature>
<dbReference type="AlphaFoldDB" id="A0A4R0XAY9"/>
<protein>
    <recommendedName>
        <fullName evidence="1">TniQ domain-containing protein</fullName>
    </recommendedName>
</protein>
<evidence type="ECO:0000259" key="1">
    <source>
        <dbReference type="Pfam" id="PF06527"/>
    </source>
</evidence>
<dbReference type="InterPro" id="IPR009492">
    <property type="entry name" value="TniQ"/>
</dbReference>
<dbReference type="Pfam" id="PF06527">
    <property type="entry name" value="TniQ"/>
    <property type="match status" value="1"/>
</dbReference>
<comment type="caution">
    <text evidence="2">The sequence shown here is derived from an EMBL/GenBank/DDBJ whole genome shotgun (WGS) entry which is preliminary data.</text>
</comment>
<accession>A0A4R0XAY9</accession>
<keyword evidence="3" id="KW-1185">Reference proteome</keyword>
<evidence type="ECO:0000313" key="3">
    <source>
        <dbReference type="Proteomes" id="UP000294200"/>
    </source>
</evidence>
<proteinExistence type="predicted"/>
<dbReference type="Proteomes" id="UP000294200">
    <property type="component" value="Unassembled WGS sequence"/>
</dbReference>
<organism evidence="2 3">
    <name type="scientific">Paraburkholderia steynii</name>
    <dbReference type="NCBI Taxonomy" id="1245441"/>
    <lineage>
        <taxon>Bacteria</taxon>
        <taxon>Pseudomonadati</taxon>
        <taxon>Pseudomonadota</taxon>
        <taxon>Betaproteobacteria</taxon>
        <taxon>Burkholderiales</taxon>
        <taxon>Burkholderiaceae</taxon>
        <taxon>Paraburkholderia</taxon>
    </lineage>
</organism>
<dbReference type="EMBL" id="MWML01000541">
    <property type="protein sequence ID" value="TCG03061.1"/>
    <property type="molecule type" value="Genomic_DNA"/>
</dbReference>
<reference evidence="2 3" key="1">
    <citation type="submission" date="2017-02" db="EMBL/GenBank/DDBJ databases">
        <title>Paraburkholderia sophoroidis sp. nov. and Paraburkholderia steynii sp. nov. rhizobial symbionts of the fynbos legume Hypocalyptus sophoroides.</title>
        <authorList>
            <person name="Steenkamp E.T."/>
            <person name="Beukes C.W."/>
            <person name="Van Zyl E."/>
            <person name="Avontuur J."/>
            <person name="Chan W.Y."/>
            <person name="Hassen A."/>
            <person name="Palmer M."/>
            <person name="Mthombeni L."/>
            <person name="Phalane F."/>
            <person name="Sereme K."/>
            <person name="Venter S.N."/>
        </authorList>
    </citation>
    <scope>NUCLEOTIDE SEQUENCE [LARGE SCALE GENOMIC DNA]</scope>
    <source>
        <strain evidence="2 3">HC1.1ba</strain>
    </source>
</reference>
<name>A0A4R0XAY9_9BURK</name>
<gene>
    <name evidence="2" type="ORF">BZM27_51280</name>
</gene>